<reference evidence="2 3" key="1">
    <citation type="journal article" date="2015" name="Plant Cell">
        <title>Oil accumulation by the oleaginous diatom Fistulifera solaris as revealed by the genome and transcriptome.</title>
        <authorList>
            <person name="Tanaka T."/>
            <person name="Maeda Y."/>
            <person name="Veluchamy A."/>
            <person name="Tanaka M."/>
            <person name="Abida H."/>
            <person name="Marechal E."/>
            <person name="Bowler C."/>
            <person name="Muto M."/>
            <person name="Sunaga Y."/>
            <person name="Tanaka M."/>
            <person name="Yoshino T."/>
            <person name="Taniguchi T."/>
            <person name="Fukuda Y."/>
            <person name="Nemoto M."/>
            <person name="Matsumoto M."/>
            <person name="Wong P.S."/>
            <person name="Aburatani S."/>
            <person name="Fujibuchi W."/>
        </authorList>
    </citation>
    <scope>NUCLEOTIDE SEQUENCE [LARGE SCALE GENOMIC DNA]</scope>
    <source>
        <strain evidence="2 3">JPCC DA0580</strain>
    </source>
</reference>
<evidence type="ECO:0000313" key="2">
    <source>
        <dbReference type="EMBL" id="GAX29482.1"/>
    </source>
</evidence>
<sequence>MRRLGRPLSRLQHWLISSPPAYVRTVTTTVPRTTESLSVKVQSLLTQKDTMTPSQWQLGDKTLQLLSQQPDKGELAEALLERMVSEASPEQPVTVWYRWVMRAWALTTTSTDTTTENQLPYSVFRAHQLLEKMQQRHLLQQHAAPDIAVYDAFLYVCAASRPYSAAVAILAQSLVQRLEQTGDPYPSTLSYNNVLTILLQSPQYGAASHAEDWLLRLSEHSASGLGPAQPNTQSFNRVLHAWKAQAPDRAYAILQFMKQHNSIAPDVVSFATVLHAYRDDPETAEQVFQEALQYFSQTKIDLTQCLDAVLIAWAYSRRDDAVEKVQALLRNAYDVPQLHPTAATHRICLQAFFQNGDVDAATQYLYEMIAAGRPLDSNAPSIVTTDAFHVVLQGWLDSGRPEALEQSQELLQVMMELSHELPCAPEVSTFVRCLQMVWNHKGSPQSALQILEQAEQRQMVNFYTYKWVLQILERSPSYAFVAYDVLQRALSNVKVESTALHRLTMDTLLKNRSLSAMELALQLLLHEFPDQSIRALELSYVSVLQAFARTARAGAVAIEVYQHICQNKPSIRYNATIRNAILQTMVQSEDYQIRACDVLQEMVSDSQGPDRACLDDFLGTLLLRVEASKKKQNVQSALTKRIIQLLELLVEQHRQNIIEDCPSLSIFRRVYDLCNSKEEAQKIKTWARTCYPPERLEEKANR</sequence>
<dbReference type="PANTHER" id="PTHR47942:SF63">
    <property type="entry name" value="PENTATRICOPEPTIDE REPEAT-CONTAINING PROTEIN"/>
    <property type="match status" value="1"/>
</dbReference>
<evidence type="ECO:0000256" key="1">
    <source>
        <dbReference type="ARBA" id="ARBA00022737"/>
    </source>
</evidence>
<accession>A0A1Z5KTM7</accession>
<dbReference type="Gene3D" id="1.25.40.10">
    <property type="entry name" value="Tetratricopeptide repeat domain"/>
    <property type="match status" value="2"/>
</dbReference>
<gene>
    <name evidence="2" type="ORF">FisN_16Hh075</name>
</gene>
<proteinExistence type="predicted"/>
<organism evidence="2 3">
    <name type="scientific">Fistulifera solaris</name>
    <name type="common">Oleaginous diatom</name>
    <dbReference type="NCBI Taxonomy" id="1519565"/>
    <lineage>
        <taxon>Eukaryota</taxon>
        <taxon>Sar</taxon>
        <taxon>Stramenopiles</taxon>
        <taxon>Ochrophyta</taxon>
        <taxon>Bacillariophyta</taxon>
        <taxon>Bacillariophyceae</taxon>
        <taxon>Bacillariophycidae</taxon>
        <taxon>Naviculales</taxon>
        <taxon>Naviculaceae</taxon>
        <taxon>Fistulifera</taxon>
    </lineage>
</organism>
<dbReference type="PANTHER" id="PTHR47942">
    <property type="entry name" value="TETRATRICOPEPTIDE REPEAT (TPR)-LIKE SUPERFAMILY PROTEIN-RELATED"/>
    <property type="match status" value="1"/>
</dbReference>
<dbReference type="InParanoid" id="A0A1Z5KTM7"/>
<dbReference type="InterPro" id="IPR051222">
    <property type="entry name" value="PPR/CCM1_RNA-binding"/>
</dbReference>
<keyword evidence="3" id="KW-1185">Reference proteome</keyword>
<name>A0A1Z5KTM7_FISSO</name>
<comment type="caution">
    <text evidence="2">The sequence shown here is derived from an EMBL/GenBank/DDBJ whole genome shotgun (WGS) entry which is preliminary data.</text>
</comment>
<dbReference type="AlphaFoldDB" id="A0A1Z5KTM7"/>
<dbReference type="InterPro" id="IPR011990">
    <property type="entry name" value="TPR-like_helical_dom_sf"/>
</dbReference>
<keyword evidence="1" id="KW-0677">Repeat</keyword>
<dbReference type="EMBL" id="BDSP01000289">
    <property type="protein sequence ID" value="GAX29482.1"/>
    <property type="molecule type" value="Genomic_DNA"/>
</dbReference>
<evidence type="ECO:0008006" key="4">
    <source>
        <dbReference type="Google" id="ProtNLM"/>
    </source>
</evidence>
<evidence type="ECO:0000313" key="3">
    <source>
        <dbReference type="Proteomes" id="UP000198406"/>
    </source>
</evidence>
<protein>
    <recommendedName>
        <fullName evidence="4">Pentacotripeptide-repeat region of PRORP domain-containing protein</fullName>
    </recommendedName>
</protein>
<dbReference type="Proteomes" id="UP000198406">
    <property type="component" value="Unassembled WGS sequence"/>
</dbReference>